<feature type="transmembrane region" description="Helical" evidence="1">
    <location>
        <begin position="12"/>
        <end position="31"/>
    </location>
</feature>
<gene>
    <name evidence="2" type="ORF">SAMN05660209_02597</name>
</gene>
<keyword evidence="1" id="KW-0472">Membrane</keyword>
<proteinExistence type="predicted"/>
<organism evidence="2 3">
    <name type="scientific">Geodermatophilus africanus</name>
    <dbReference type="NCBI Taxonomy" id="1137993"/>
    <lineage>
        <taxon>Bacteria</taxon>
        <taxon>Bacillati</taxon>
        <taxon>Actinomycetota</taxon>
        <taxon>Actinomycetes</taxon>
        <taxon>Geodermatophilales</taxon>
        <taxon>Geodermatophilaceae</taxon>
        <taxon>Geodermatophilus</taxon>
    </lineage>
</organism>
<dbReference type="OrthoDB" id="3635446at2"/>
<dbReference type="RefSeq" id="WP_091156602.1">
    <property type="nucleotide sequence ID" value="NZ_FNOT01000006.1"/>
</dbReference>
<keyword evidence="3" id="KW-1185">Reference proteome</keyword>
<reference evidence="3" key="1">
    <citation type="submission" date="2016-10" db="EMBL/GenBank/DDBJ databases">
        <authorList>
            <person name="Varghese N."/>
            <person name="Submissions S."/>
        </authorList>
    </citation>
    <scope>NUCLEOTIDE SEQUENCE [LARGE SCALE GENOMIC DNA]</scope>
    <source>
        <strain evidence="3">DSM 45422</strain>
    </source>
</reference>
<keyword evidence="1" id="KW-0812">Transmembrane</keyword>
<feature type="transmembrane region" description="Helical" evidence="1">
    <location>
        <begin position="51"/>
        <end position="71"/>
    </location>
</feature>
<keyword evidence="1" id="KW-1133">Transmembrane helix</keyword>
<dbReference type="Proteomes" id="UP000198921">
    <property type="component" value="Unassembled WGS sequence"/>
</dbReference>
<accession>A0A1H3J096</accession>
<dbReference type="EMBL" id="FNOT01000006">
    <property type="protein sequence ID" value="SDY33433.1"/>
    <property type="molecule type" value="Genomic_DNA"/>
</dbReference>
<evidence type="ECO:0000313" key="2">
    <source>
        <dbReference type="EMBL" id="SDY33433.1"/>
    </source>
</evidence>
<dbReference type="STRING" id="1137993.SAMN05660209_02597"/>
<feature type="transmembrane region" description="Helical" evidence="1">
    <location>
        <begin position="109"/>
        <end position="131"/>
    </location>
</feature>
<feature type="transmembrane region" description="Helical" evidence="1">
    <location>
        <begin position="83"/>
        <end position="103"/>
    </location>
</feature>
<dbReference type="InterPro" id="IPR013879">
    <property type="entry name" value="DUF1761"/>
</dbReference>
<dbReference type="Pfam" id="PF08570">
    <property type="entry name" value="DUF1761"/>
    <property type="match status" value="1"/>
</dbReference>
<protein>
    <submittedName>
        <fullName evidence="2">Uncharacterized protein</fullName>
    </submittedName>
</protein>
<sequence>MDGRGTHVDLRRIGLAAGGSVLASAAWYTAWGDRLAELDEAYADGGAAAAWVLPVELARSGAVATAVALLFESTGARNPASAARLGLGLWGAFPIVLLTGSVVHEKVPWQQAAIHAGDWLVKLLLISVTVGRGPKRR</sequence>
<evidence type="ECO:0000313" key="3">
    <source>
        <dbReference type="Proteomes" id="UP000198921"/>
    </source>
</evidence>
<name>A0A1H3J096_9ACTN</name>
<evidence type="ECO:0000256" key="1">
    <source>
        <dbReference type="SAM" id="Phobius"/>
    </source>
</evidence>
<dbReference type="AlphaFoldDB" id="A0A1H3J096"/>